<dbReference type="PANTHER" id="PTHR30483">
    <property type="entry name" value="LEUCINE-SPECIFIC-BINDING PROTEIN"/>
    <property type="match status" value="1"/>
</dbReference>
<protein>
    <submittedName>
        <fullName evidence="8">ABC transporter substrate-binding protein</fullName>
    </submittedName>
</protein>
<evidence type="ECO:0000256" key="2">
    <source>
        <dbReference type="ARBA" id="ARBA00022448"/>
    </source>
</evidence>
<evidence type="ECO:0000256" key="4">
    <source>
        <dbReference type="ARBA" id="ARBA00022970"/>
    </source>
</evidence>
<evidence type="ECO:0000256" key="1">
    <source>
        <dbReference type="ARBA" id="ARBA00010062"/>
    </source>
</evidence>
<feature type="signal peptide" evidence="6">
    <location>
        <begin position="1"/>
        <end position="24"/>
    </location>
</feature>
<evidence type="ECO:0000313" key="8">
    <source>
        <dbReference type="EMBL" id="NDL55486.1"/>
    </source>
</evidence>
<dbReference type="AlphaFoldDB" id="A0A7K3LWU8"/>
<evidence type="ECO:0000313" key="9">
    <source>
        <dbReference type="Proteomes" id="UP000460435"/>
    </source>
</evidence>
<keyword evidence="2" id="KW-0813">Transport</keyword>
<accession>A0A7K3LWU8</accession>
<name>A0A7K3LWU8_9ACTN</name>
<dbReference type="SUPFAM" id="SSF53822">
    <property type="entry name" value="Periplasmic binding protein-like I"/>
    <property type="match status" value="1"/>
</dbReference>
<evidence type="ECO:0000256" key="5">
    <source>
        <dbReference type="SAM" id="MobiDB-lite"/>
    </source>
</evidence>
<feature type="compositionally biased region" description="Acidic residues" evidence="5">
    <location>
        <begin position="25"/>
        <end position="63"/>
    </location>
</feature>
<keyword evidence="9" id="KW-1185">Reference proteome</keyword>
<evidence type="ECO:0000256" key="6">
    <source>
        <dbReference type="SAM" id="SignalP"/>
    </source>
</evidence>
<dbReference type="EMBL" id="WLZY01000001">
    <property type="protein sequence ID" value="NDL55486.1"/>
    <property type="molecule type" value="Genomic_DNA"/>
</dbReference>
<keyword evidence="3 6" id="KW-0732">Signal</keyword>
<dbReference type="PRINTS" id="PR00337">
    <property type="entry name" value="LEUILEVALBP"/>
</dbReference>
<evidence type="ECO:0000256" key="3">
    <source>
        <dbReference type="ARBA" id="ARBA00022729"/>
    </source>
</evidence>
<reference evidence="8 9" key="1">
    <citation type="submission" date="2019-11" db="EMBL/GenBank/DDBJ databases">
        <authorList>
            <person name="Li X.-J."/>
            <person name="Feng X.-M."/>
        </authorList>
    </citation>
    <scope>NUCLEOTIDE SEQUENCE [LARGE SCALE GENOMIC DNA]</scope>
    <source>
        <strain evidence="8 9">XMNu-373</strain>
    </source>
</reference>
<dbReference type="GO" id="GO:0006865">
    <property type="term" value="P:amino acid transport"/>
    <property type="evidence" value="ECO:0007669"/>
    <property type="project" value="UniProtKB-KW"/>
</dbReference>
<dbReference type="Pfam" id="PF13458">
    <property type="entry name" value="Peripla_BP_6"/>
    <property type="match status" value="1"/>
</dbReference>
<dbReference type="Proteomes" id="UP000460435">
    <property type="component" value="Unassembled WGS sequence"/>
</dbReference>
<dbReference type="InterPro" id="IPR028082">
    <property type="entry name" value="Peripla_BP_I"/>
</dbReference>
<dbReference type="PANTHER" id="PTHR30483:SF6">
    <property type="entry name" value="PERIPLASMIC BINDING PROTEIN OF ABC TRANSPORTER FOR NATURAL AMINO ACIDS"/>
    <property type="match status" value="1"/>
</dbReference>
<dbReference type="InterPro" id="IPR028081">
    <property type="entry name" value="Leu-bd"/>
</dbReference>
<dbReference type="PROSITE" id="PS51257">
    <property type="entry name" value="PROKAR_LIPOPROTEIN"/>
    <property type="match status" value="1"/>
</dbReference>
<feature type="domain" description="Leucine-binding protein" evidence="7">
    <location>
        <begin position="75"/>
        <end position="385"/>
    </location>
</feature>
<feature type="region of interest" description="Disordered" evidence="5">
    <location>
        <begin position="22"/>
        <end position="71"/>
    </location>
</feature>
<keyword evidence="4" id="KW-0029">Amino-acid transport</keyword>
<sequence>MKRSRMLRGAAVAAVLALTLSACGNDDDAEVDPEDIVEEEPDEPEEDEPEEDPEEDPEAEDVEIDRPGRDDVLDFGYVMPETGPLAFLGPPQINGVQMAIEEINEAGGVNGNDVTLDTGDEAGDAAIAQQSAARLINGGADAIIGAAASGMSQEIIQMLYDNQIVQCSASNTSPAFTDQDENNGFYRRTVPPDEAVTPVITDTLFGDGHQNISIVARADDYGVALADLIQDGVEAAGGSIVSRNDYDPDTADFSAEVSDVTGANPDAVAVVAFGEGAIFIRQAIEAGISADQIYGSDGLFGPTLSDDVNPDDPGFISGMKVIGAAGGAEFNERLEEALPDAESGNYIYGGQAYDCVIIVALGAIAADSVDPVDFNDAIADVTKDGEPCSSFAECRDLLEAGEDIDYQGASGPLEIEGTDPAFGRYAIAEFQDDGSLEVVGDQDIDLGELE</sequence>
<dbReference type="InterPro" id="IPR000709">
    <property type="entry name" value="Leu_Ile_Val-bd"/>
</dbReference>
<comment type="caution">
    <text evidence="8">The sequence shown here is derived from an EMBL/GenBank/DDBJ whole genome shotgun (WGS) entry which is preliminary data.</text>
</comment>
<organism evidence="8 9">
    <name type="scientific">Phytoactinopolyspora mesophila</name>
    <dbReference type="NCBI Taxonomy" id="2650750"/>
    <lineage>
        <taxon>Bacteria</taxon>
        <taxon>Bacillati</taxon>
        <taxon>Actinomycetota</taxon>
        <taxon>Actinomycetes</taxon>
        <taxon>Jiangellales</taxon>
        <taxon>Jiangellaceae</taxon>
        <taxon>Phytoactinopolyspora</taxon>
    </lineage>
</organism>
<dbReference type="Gene3D" id="3.40.50.2300">
    <property type="match status" value="2"/>
</dbReference>
<proteinExistence type="inferred from homology"/>
<comment type="similarity">
    <text evidence="1">Belongs to the leucine-binding protein family.</text>
</comment>
<dbReference type="InterPro" id="IPR051010">
    <property type="entry name" value="BCAA_transport"/>
</dbReference>
<dbReference type="RefSeq" id="WP_162448201.1">
    <property type="nucleotide sequence ID" value="NZ_WLZY01000001.1"/>
</dbReference>
<evidence type="ECO:0000259" key="7">
    <source>
        <dbReference type="Pfam" id="PF13458"/>
    </source>
</evidence>
<feature type="chain" id="PRO_5039095121" evidence="6">
    <location>
        <begin position="25"/>
        <end position="450"/>
    </location>
</feature>
<gene>
    <name evidence="8" type="ORF">F7O44_00210</name>
</gene>